<dbReference type="Pfam" id="PF13405">
    <property type="entry name" value="EF-hand_6"/>
    <property type="match status" value="1"/>
</dbReference>
<feature type="compositionally biased region" description="Polar residues" evidence="3">
    <location>
        <begin position="38"/>
        <end position="53"/>
    </location>
</feature>
<evidence type="ECO:0000313" key="6">
    <source>
        <dbReference type="Proteomes" id="UP000198372"/>
    </source>
</evidence>
<evidence type="ECO:0000313" key="5">
    <source>
        <dbReference type="EMBL" id="SCV67719.1"/>
    </source>
</evidence>
<dbReference type="InterPro" id="IPR018247">
    <property type="entry name" value="EF_Hand_1_Ca_BS"/>
</dbReference>
<dbReference type="Gene3D" id="1.10.238.10">
    <property type="entry name" value="EF-hand"/>
    <property type="match status" value="2"/>
</dbReference>
<dbReference type="Proteomes" id="UP000198372">
    <property type="component" value="Unassembled WGS sequence"/>
</dbReference>
<dbReference type="InterPro" id="IPR011992">
    <property type="entry name" value="EF-hand-dom_pair"/>
</dbReference>
<evidence type="ECO:0000256" key="3">
    <source>
        <dbReference type="SAM" id="MobiDB-lite"/>
    </source>
</evidence>
<feature type="domain" description="EF-hand" evidence="4">
    <location>
        <begin position="203"/>
        <end position="238"/>
    </location>
</feature>
<feature type="region of interest" description="Disordered" evidence="3">
    <location>
        <begin position="1"/>
        <end position="53"/>
    </location>
</feature>
<dbReference type="SUPFAM" id="SSF47473">
    <property type="entry name" value="EF-hand"/>
    <property type="match status" value="1"/>
</dbReference>
<dbReference type="Pfam" id="PF13499">
    <property type="entry name" value="EF-hand_7"/>
    <property type="match status" value="1"/>
</dbReference>
<accession>A0A238F4S2</accession>
<dbReference type="FunFam" id="1.10.238.10:FF:000001">
    <property type="entry name" value="Calmodulin 1"/>
    <property type="match status" value="1"/>
</dbReference>
<feature type="domain" description="EF-hand" evidence="4">
    <location>
        <begin position="58"/>
        <end position="93"/>
    </location>
</feature>
<dbReference type="PROSITE" id="PS00018">
    <property type="entry name" value="EF_HAND_1"/>
    <property type="match status" value="2"/>
</dbReference>
<dbReference type="EMBL" id="FMSP01000002">
    <property type="protein sequence ID" value="SCV67719.1"/>
    <property type="molecule type" value="Genomic_DNA"/>
</dbReference>
<dbReference type="SMART" id="SM00054">
    <property type="entry name" value="EFh"/>
    <property type="match status" value="3"/>
</dbReference>
<dbReference type="STRING" id="269621.A0A238F4S2"/>
<evidence type="ECO:0000259" key="4">
    <source>
        <dbReference type="PROSITE" id="PS50222"/>
    </source>
</evidence>
<dbReference type="GO" id="GO:0005509">
    <property type="term" value="F:calcium ion binding"/>
    <property type="evidence" value="ECO:0007669"/>
    <property type="project" value="InterPro"/>
</dbReference>
<evidence type="ECO:0000256" key="2">
    <source>
        <dbReference type="ARBA" id="ARBA00022837"/>
    </source>
</evidence>
<dbReference type="CDD" id="cd00051">
    <property type="entry name" value="EFh"/>
    <property type="match status" value="2"/>
</dbReference>
<dbReference type="AlphaFoldDB" id="A0A238F4S2"/>
<proteinExistence type="predicted"/>
<feature type="compositionally biased region" description="Low complexity" evidence="3">
    <location>
        <begin position="17"/>
        <end position="32"/>
    </location>
</feature>
<evidence type="ECO:0000256" key="1">
    <source>
        <dbReference type="ARBA" id="ARBA00022737"/>
    </source>
</evidence>
<reference evidence="6" key="1">
    <citation type="submission" date="2016-09" db="EMBL/GenBank/DDBJ databases">
        <authorList>
            <person name="Jeantristanb JTB J.-T."/>
            <person name="Ricardo R."/>
        </authorList>
    </citation>
    <scope>NUCLEOTIDE SEQUENCE [LARGE SCALE GENOMIC DNA]</scope>
</reference>
<dbReference type="InterPro" id="IPR002048">
    <property type="entry name" value="EF_hand_dom"/>
</dbReference>
<dbReference type="OrthoDB" id="26525at2759"/>
<name>A0A238F4S2_9BASI</name>
<dbReference type="InterPro" id="IPR050145">
    <property type="entry name" value="Centrin_CML-like"/>
</dbReference>
<dbReference type="PANTHER" id="PTHR23050">
    <property type="entry name" value="CALCIUM BINDING PROTEIN"/>
    <property type="match status" value="1"/>
</dbReference>
<gene>
    <name evidence="5" type="ORF">BQ2448_5330</name>
</gene>
<keyword evidence="1" id="KW-0677">Repeat</keyword>
<keyword evidence="6" id="KW-1185">Reference proteome</keyword>
<organism evidence="5 6">
    <name type="scientific">Microbotryum intermedium</name>
    <dbReference type="NCBI Taxonomy" id="269621"/>
    <lineage>
        <taxon>Eukaryota</taxon>
        <taxon>Fungi</taxon>
        <taxon>Dikarya</taxon>
        <taxon>Basidiomycota</taxon>
        <taxon>Pucciniomycotina</taxon>
        <taxon>Microbotryomycetes</taxon>
        <taxon>Microbotryales</taxon>
        <taxon>Microbotryaceae</taxon>
        <taxon>Microbotryum</taxon>
    </lineage>
</organism>
<protein>
    <submittedName>
        <fullName evidence="5">BQ2448_5330 protein</fullName>
    </submittedName>
</protein>
<dbReference type="PROSITE" id="PS50222">
    <property type="entry name" value="EF_HAND_2"/>
    <property type="match status" value="3"/>
</dbReference>
<sequence>MSFPSSASKTHSRPIASSSSSSTNPNPTTGSSLLARQKPSTSQTHPNSSNTAFRLSNDQLSEIREAFELFDHDRDQQLDYHEFKVCLRALGFDLKKAEVVRLLKEANGISGHAGVNVGEMRMGYDSFTAIGKQTTATLHRRAKIQLPRLITDCSSPPLVEGMIQRRDPMVELKRAFRLFDQDGTGKISLENLRKVASDLGEQLGDEELRAMIEEFDLDQDGMINEAEFMRLVFCSSKMPLGC</sequence>
<keyword evidence="2" id="KW-0106">Calcium</keyword>
<feature type="domain" description="EF-hand" evidence="4">
    <location>
        <begin position="167"/>
        <end position="202"/>
    </location>
</feature>